<dbReference type="Gene3D" id="3.90.640.10">
    <property type="entry name" value="Actin, Chain A, domain 4"/>
    <property type="match status" value="1"/>
</dbReference>
<gene>
    <name evidence="1" type="ORF">B0J13DRAFT_543564</name>
</gene>
<reference evidence="1" key="1">
    <citation type="journal article" date="2021" name="Nat. Commun.">
        <title>Genetic determinants of endophytism in the Arabidopsis root mycobiome.</title>
        <authorList>
            <person name="Mesny F."/>
            <person name="Miyauchi S."/>
            <person name="Thiergart T."/>
            <person name="Pickel B."/>
            <person name="Atanasova L."/>
            <person name="Karlsson M."/>
            <person name="Huettel B."/>
            <person name="Barry K.W."/>
            <person name="Haridas S."/>
            <person name="Chen C."/>
            <person name="Bauer D."/>
            <person name="Andreopoulos W."/>
            <person name="Pangilinan J."/>
            <person name="LaButti K."/>
            <person name="Riley R."/>
            <person name="Lipzen A."/>
            <person name="Clum A."/>
            <person name="Drula E."/>
            <person name="Henrissat B."/>
            <person name="Kohler A."/>
            <person name="Grigoriev I.V."/>
            <person name="Martin F.M."/>
            <person name="Hacquard S."/>
        </authorList>
    </citation>
    <scope>NUCLEOTIDE SEQUENCE</scope>
    <source>
        <strain evidence="1">MPI-CAGE-AT-0021</strain>
    </source>
</reference>
<dbReference type="Gene3D" id="3.30.420.40">
    <property type="match status" value="2"/>
</dbReference>
<name>A0A9P9FD05_9HYPO</name>
<dbReference type="PANTHER" id="PTHR14187">
    <property type="entry name" value="ALPHA KINASE/ELONGATION FACTOR 2 KINASE"/>
    <property type="match status" value="1"/>
</dbReference>
<dbReference type="InterPro" id="IPR043129">
    <property type="entry name" value="ATPase_NBD"/>
</dbReference>
<sequence length="634" mass="70264">MAALGTSRDWEHDLRFVICFDYGTTFSGVAWALTAGETPTLADVHVVKNWPTKIEAKVPSLYTYTANDGELWGYDIGDDAYVIRWSKLELEAPSRLDALVSLKRTIAEARQLDFGTDDTLRSNFPRHLIKSPSDVVRDFLIEVATVLRQDIENEKGAPSLSQFPIDLVITHPAEWDHRARNLTFRAVNEAFQHVFHETLDREAVIRLATEPEACAQFTMRSGQDQGIARLKKGESFIVVDAGGGTVDLVSYLVEQVEPTFQVKMITDVCGRKCGASRIDDAFLKFLKERLGEDYDRLTSSTGSSDEVHGQGAHVVLRRKIQAMLRDFQSIKHGFKGPPGRGQPDAGEVLALMDGIGEDNDASRGIQDGELHISSEDLVAMFKESIDGTIELITQQLMQVDQQNERVKTIFLSGGFSQSPYLYNRVRALARGWKFNLVRGTDSWSAVSQGGVLLGLGLGCTPPAPSKKTPYYIGVVLAERWTTYKHGHGQRYVDSFDRLARARGNIKWLVAQGDLITQDEGIQVSQAVVKKLSRNGNRAGTLTLVFAETGGASEPPTQFAKITGGRKWTVDLDYDLADENAPRVTGQSYYQVEMQLDVTVSQRGVNFELLTGRTQDFMGQTGAAGTRQAYHNVTF</sequence>
<dbReference type="Proteomes" id="UP000717696">
    <property type="component" value="Unassembled WGS sequence"/>
</dbReference>
<organism evidence="1 2">
    <name type="scientific">Dactylonectria estremocensis</name>
    <dbReference type="NCBI Taxonomy" id="1079267"/>
    <lineage>
        <taxon>Eukaryota</taxon>
        <taxon>Fungi</taxon>
        <taxon>Dikarya</taxon>
        <taxon>Ascomycota</taxon>
        <taxon>Pezizomycotina</taxon>
        <taxon>Sordariomycetes</taxon>
        <taxon>Hypocreomycetidae</taxon>
        <taxon>Hypocreales</taxon>
        <taxon>Nectriaceae</taxon>
        <taxon>Dactylonectria</taxon>
    </lineage>
</organism>
<accession>A0A9P9FD05</accession>
<proteinExistence type="predicted"/>
<evidence type="ECO:0000313" key="1">
    <source>
        <dbReference type="EMBL" id="KAH7158107.1"/>
    </source>
</evidence>
<evidence type="ECO:0000313" key="2">
    <source>
        <dbReference type="Proteomes" id="UP000717696"/>
    </source>
</evidence>
<dbReference type="CDD" id="cd10170">
    <property type="entry name" value="ASKHA_NBD_HSP70"/>
    <property type="match status" value="1"/>
</dbReference>
<dbReference type="AlphaFoldDB" id="A0A9P9FD05"/>
<dbReference type="EMBL" id="JAGMUU010000003">
    <property type="protein sequence ID" value="KAH7158107.1"/>
    <property type="molecule type" value="Genomic_DNA"/>
</dbReference>
<dbReference type="OrthoDB" id="2963168at2759"/>
<dbReference type="PANTHER" id="PTHR14187:SF82">
    <property type="entry name" value="FAMILY CHAPERONE, PUTATIVE (AFU_ORTHOLOGUE AFUA_7G08575)-RELATED"/>
    <property type="match status" value="1"/>
</dbReference>
<protein>
    <submittedName>
        <fullName evidence="1">Uncharacterized protein</fullName>
    </submittedName>
</protein>
<dbReference type="SUPFAM" id="SSF53067">
    <property type="entry name" value="Actin-like ATPase domain"/>
    <property type="match status" value="2"/>
</dbReference>
<comment type="caution">
    <text evidence="1">The sequence shown here is derived from an EMBL/GenBank/DDBJ whole genome shotgun (WGS) entry which is preliminary data.</text>
</comment>
<keyword evidence="2" id="KW-1185">Reference proteome</keyword>